<sequence length="432" mass="47654">MLEDTNTNTNANTDSDAQEFKLEEQTELRFEVEANCKVSLELKSGTAEVFGTELVKNKKFNFSSGEKVAVFTWHGCTLELIGKPEVAYISKETPMIVYANIHAALEQMRVKAEKEDGKGPVVLVTGPSDVGKTTLCRILLNYAVRLNRRPVFVDLDVELSSISIPGTVAALPVERVADIEEGFSSTAPLVFHYGHKSPGNNIILYNTLLSRMAEIIATRAVEGNRRAGVSGCIINTCGWVKGDGYQSIKHAAKAFEVDVILVIDQERLYNELVRDIPKFVKVVFVPKSGGVVERNQIARAEAQDSRIRQYFYGGLKTHLYPHSFDVKFSDVKIYKIGAPSVPDSCMPLGMKAEDNRTKPVHVQVGPNVLHHILSVSFAESVDDDVITSNIAGFICVTKVNVERQVITVLAPQPRPLPKTVLLIGDVQFMDAH</sequence>
<accession>A0A087TNZ7</accession>
<keyword evidence="5" id="KW-0539">Nucleus</keyword>
<organism evidence="9 10">
    <name type="scientific">Stegodyphus mimosarum</name>
    <name type="common">African social velvet spider</name>
    <dbReference type="NCBI Taxonomy" id="407821"/>
    <lineage>
        <taxon>Eukaryota</taxon>
        <taxon>Metazoa</taxon>
        <taxon>Ecdysozoa</taxon>
        <taxon>Arthropoda</taxon>
        <taxon>Chelicerata</taxon>
        <taxon>Arachnida</taxon>
        <taxon>Araneae</taxon>
        <taxon>Araneomorphae</taxon>
        <taxon>Entelegynae</taxon>
        <taxon>Eresoidea</taxon>
        <taxon>Eresidae</taxon>
        <taxon>Stegodyphus</taxon>
    </lineage>
</organism>
<evidence type="ECO:0000259" key="7">
    <source>
        <dbReference type="Pfam" id="PF16573"/>
    </source>
</evidence>
<keyword evidence="10" id="KW-1185">Reference proteome</keyword>
<dbReference type="InterPro" id="IPR028606">
    <property type="entry name" value="Clp1"/>
</dbReference>
<dbReference type="InterPro" id="IPR038239">
    <property type="entry name" value="Clp1_N_sf"/>
</dbReference>
<dbReference type="InterPro" id="IPR032324">
    <property type="entry name" value="Clp1_N"/>
</dbReference>
<feature type="domain" description="Clp1 N-terminal" evidence="7">
    <location>
        <begin position="21"/>
        <end position="112"/>
    </location>
</feature>
<dbReference type="GO" id="GO:0031124">
    <property type="term" value="P:mRNA 3'-end processing"/>
    <property type="evidence" value="ECO:0007669"/>
    <property type="project" value="InterPro"/>
</dbReference>
<dbReference type="FunFam" id="2.40.30.330:FF:000001">
    <property type="entry name" value="Protein CLP1 homolog"/>
    <property type="match status" value="1"/>
</dbReference>
<gene>
    <name evidence="9" type="ORF">X975_03463</name>
</gene>
<dbReference type="EMBL" id="KK116106">
    <property type="protein sequence ID" value="KFM66836.1"/>
    <property type="molecule type" value="Genomic_DNA"/>
</dbReference>
<evidence type="ECO:0000256" key="5">
    <source>
        <dbReference type="ARBA" id="ARBA00023242"/>
    </source>
</evidence>
<dbReference type="AlphaFoldDB" id="A0A087TNZ7"/>
<dbReference type="Gene3D" id="2.60.120.1030">
    <property type="entry name" value="Clp1, DNA binding domain"/>
    <property type="match status" value="1"/>
</dbReference>
<dbReference type="InterPro" id="IPR038238">
    <property type="entry name" value="Clp1_C_sf"/>
</dbReference>
<evidence type="ECO:0000259" key="6">
    <source>
        <dbReference type="Pfam" id="PF06807"/>
    </source>
</evidence>
<reference evidence="9 10" key="1">
    <citation type="submission" date="2013-11" db="EMBL/GenBank/DDBJ databases">
        <title>Genome sequencing of Stegodyphus mimosarum.</title>
        <authorList>
            <person name="Bechsgaard J."/>
        </authorList>
    </citation>
    <scope>NUCLEOTIDE SEQUENCE [LARGE SCALE GENOMIC DNA]</scope>
</reference>
<feature type="domain" description="Clp1 P-loop" evidence="8">
    <location>
        <begin position="126"/>
        <end position="313"/>
    </location>
</feature>
<dbReference type="Proteomes" id="UP000054359">
    <property type="component" value="Unassembled WGS sequence"/>
</dbReference>
<evidence type="ECO:0000256" key="1">
    <source>
        <dbReference type="ARBA" id="ARBA00004123"/>
    </source>
</evidence>
<keyword evidence="3" id="KW-0547">Nucleotide-binding</keyword>
<keyword evidence="9" id="KW-0808">Transferase</keyword>
<evidence type="ECO:0000313" key="10">
    <source>
        <dbReference type="Proteomes" id="UP000054359"/>
    </source>
</evidence>
<dbReference type="FunFam" id="2.60.120.1030:FF:000001">
    <property type="entry name" value="Protein CLP1 homolog 5"/>
    <property type="match status" value="1"/>
</dbReference>
<dbReference type="GO" id="GO:0007420">
    <property type="term" value="P:brain development"/>
    <property type="evidence" value="ECO:0007669"/>
    <property type="project" value="UniProtKB-ARBA"/>
</dbReference>
<dbReference type="PANTHER" id="PTHR12755:SF6">
    <property type="entry name" value="POLYRIBONUCLEOTIDE 5'-HYDROXYL-KINASE CLP1"/>
    <property type="match status" value="1"/>
</dbReference>
<feature type="domain" description="Clp1 C-terminal" evidence="6">
    <location>
        <begin position="319"/>
        <end position="430"/>
    </location>
</feature>
<dbReference type="PANTHER" id="PTHR12755">
    <property type="entry name" value="CLEAVAGE/POLYADENYLATION FACTOR IA SUBUNIT CLP1P"/>
    <property type="match status" value="1"/>
</dbReference>
<dbReference type="OMA" id="VQYVNCH"/>
<dbReference type="InterPro" id="IPR027417">
    <property type="entry name" value="P-loop_NTPase"/>
</dbReference>
<dbReference type="Gene3D" id="2.40.30.330">
    <property type="entry name" value="Pre-mRNA cleavage complex subunit Clp1, C-terminal domain"/>
    <property type="match status" value="1"/>
</dbReference>
<dbReference type="OrthoDB" id="258143at2759"/>
<dbReference type="HAMAP" id="MF_03035">
    <property type="entry name" value="Clp1"/>
    <property type="match status" value="1"/>
</dbReference>
<dbReference type="GO" id="GO:0005849">
    <property type="term" value="C:mRNA cleavage factor complex"/>
    <property type="evidence" value="ECO:0007669"/>
    <property type="project" value="InterPro"/>
</dbReference>
<evidence type="ECO:0000313" key="9">
    <source>
        <dbReference type="EMBL" id="KFM66836.1"/>
    </source>
</evidence>
<keyword evidence="9" id="KW-0418">Kinase</keyword>
<keyword evidence="4" id="KW-0067">ATP-binding</keyword>
<dbReference type="GO" id="GO:0051731">
    <property type="term" value="F:polynucleotide 5'-hydroxyl-kinase activity"/>
    <property type="evidence" value="ECO:0007669"/>
    <property type="project" value="InterPro"/>
</dbReference>
<dbReference type="FunFam" id="3.40.50.300:FF:000454">
    <property type="entry name" value="Protein CLP1 homolog"/>
    <property type="match status" value="1"/>
</dbReference>
<dbReference type="Pfam" id="PF16573">
    <property type="entry name" value="CLP1_N"/>
    <property type="match status" value="1"/>
</dbReference>
<evidence type="ECO:0000256" key="3">
    <source>
        <dbReference type="ARBA" id="ARBA00022741"/>
    </source>
</evidence>
<dbReference type="GO" id="GO:0005524">
    <property type="term" value="F:ATP binding"/>
    <property type="evidence" value="ECO:0007669"/>
    <property type="project" value="UniProtKB-KW"/>
</dbReference>
<dbReference type="SUPFAM" id="SSF52540">
    <property type="entry name" value="P-loop containing nucleoside triphosphate hydrolases"/>
    <property type="match status" value="1"/>
</dbReference>
<dbReference type="GO" id="GO:0006388">
    <property type="term" value="P:tRNA splicing, via endonucleolytic cleavage and ligation"/>
    <property type="evidence" value="ECO:0007669"/>
    <property type="project" value="TreeGrafter"/>
</dbReference>
<dbReference type="Gene3D" id="3.40.50.300">
    <property type="entry name" value="P-loop containing nucleotide triphosphate hydrolases"/>
    <property type="match status" value="1"/>
</dbReference>
<dbReference type="InterPro" id="IPR010655">
    <property type="entry name" value="Clp1_C"/>
</dbReference>
<dbReference type="Pfam" id="PF06807">
    <property type="entry name" value="Clp1"/>
    <property type="match status" value="1"/>
</dbReference>
<comment type="subcellular location">
    <subcellularLocation>
        <location evidence="1">Nucleus</location>
    </subcellularLocation>
</comment>
<dbReference type="InterPro" id="IPR045116">
    <property type="entry name" value="Clp1/Grc3"/>
</dbReference>
<protein>
    <submittedName>
        <fullName evidence="9">Polyribonucleotide 5'-hydroxyl-kinase Clp1</fullName>
    </submittedName>
</protein>
<dbReference type="Pfam" id="PF16575">
    <property type="entry name" value="CLP1_P"/>
    <property type="match status" value="1"/>
</dbReference>
<evidence type="ECO:0000259" key="8">
    <source>
        <dbReference type="Pfam" id="PF16575"/>
    </source>
</evidence>
<proteinExistence type="inferred from homology"/>
<dbReference type="InterPro" id="IPR032319">
    <property type="entry name" value="CLP1_P"/>
</dbReference>
<feature type="non-terminal residue" evidence="9">
    <location>
        <position position="432"/>
    </location>
</feature>
<dbReference type="STRING" id="407821.A0A087TNZ7"/>
<evidence type="ECO:0000256" key="2">
    <source>
        <dbReference type="ARBA" id="ARBA00022664"/>
    </source>
</evidence>
<keyword evidence="2" id="KW-0507">mRNA processing</keyword>
<evidence type="ECO:0000256" key="4">
    <source>
        <dbReference type="ARBA" id="ARBA00022840"/>
    </source>
</evidence>
<name>A0A087TNZ7_STEMI</name>